<dbReference type="PROSITE" id="PS51750">
    <property type="entry name" value="BRO_N"/>
    <property type="match status" value="1"/>
</dbReference>
<dbReference type="EMBL" id="BMAV01026072">
    <property type="protein sequence ID" value="GFS47060.1"/>
    <property type="molecule type" value="Genomic_DNA"/>
</dbReference>
<accession>A0A8X6MF71</accession>
<dbReference type="Pfam" id="PF02498">
    <property type="entry name" value="Bro-N"/>
    <property type="match status" value="1"/>
</dbReference>
<evidence type="ECO:0000313" key="3">
    <source>
        <dbReference type="Proteomes" id="UP000886998"/>
    </source>
</evidence>
<dbReference type="Proteomes" id="UP000886998">
    <property type="component" value="Unassembled WGS sequence"/>
</dbReference>
<dbReference type="InterPro" id="IPR003497">
    <property type="entry name" value="BRO_N_domain"/>
</dbReference>
<feature type="domain" description="Bro-N" evidence="1">
    <location>
        <begin position="25"/>
        <end position="121"/>
    </location>
</feature>
<gene>
    <name evidence="2" type="primary">AVEN_261798_1</name>
    <name evidence="2" type="ORF">TNIN_118371</name>
</gene>
<sequence length="197" mass="22916">MMAQQQRRWAHFQFPPDTFHNQQNHIPYEMIVCRDDDNTLYFFSNTVAWCLGYSNPHQAIQDHHVKCHSLKWASGLFLKKKNVEEFANQTDVPYAAAFLKWFFHITTSVSKDFYPVTNKLNQIRIQNLSHTKLFPVVEFSSFSTFSHLHDLKGLDTKGIYVGNEHGGNKCDTRVHNPKSIYFLDCVQESDDTKNTGP</sequence>
<evidence type="ECO:0000313" key="2">
    <source>
        <dbReference type="EMBL" id="GFS47060.1"/>
    </source>
</evidence>
<dbReference type="AlphaFoldDB" id="A0A8X6MF71"/>
<keyword evidence="3" id="KW-1185">Reference proteome</keyword>
<protein>
    <recommendedName>
        <fullName evidence="1">Bro-N domain-containing protein</fullName>
    </recommendedName>
</protein>
<dbReference type="OrthoDB" id="6436842at2759"/>
<name>A0A8X6MF71_9ARAC</name>
<evidence type="ECO:0000259" key="1">
    <source>
        <dbReference type="PROSITE" id="PS51750"/>
    </source>
</evidence>
<reference evidence="2" key="1">
    <citation type="submission" date="2020-08" db="EMBL/GenBank/DDBJ databases">
        <title>Multicomponent nature underlies the extraordinary mechanical properties of spider dragline silk.</title>
        <authorList>
            <person name="Kono N."/>
            <person name="Nakamura H."/>
            <person name="Mori M."/>
            <person name="Yoshida Y."/>
            <person name="Ohtoshi R."/>
            <person name="Malay A.D."/>
            <person name="Moran D.A.P."/>
            <person name="Tomita M."/>
            <person name="Numata K."/>
            <person name="Arakawa K."/>
        </authorList>
    </citation>
    <scope>NUCLEOTIDE SEQUENCE</scope>
</reference>
<comment type="caution">
    <text evidence="2">The sequence shown here is derived from an EMBL/GenBank/DDBJ whole genome shotgun (WGS) entry which is preliminary data.</text>
</comment>
<organism evidence="2 3">
    <name type="scientific">Trichonephila inaurata madagascariensis</name>
    <dbReference type="NCBI Taxonomy" id="2747483"/>
    <lineage>
        <taxon>Eukaryota</taxon>
        <taxon>Metazoa</taxon>
        <taxon>Ecdysozoa</taxon>
        <taxon>Arthropoda</taxon>
        <taxon>Chelicerata</taxon>
        <taxon>Arachnida</taxon>
        <taxon>Araneae</taxon>
        <taxon>Araneomorphae</taxon>
        <taxon>Entelegynae</taxon>
        <taxon>Araneoidea</taxon>
        <taxon>Nephilidae</taxon>
        <taxon>Trichonephila</taxon>
        <taxon>Trichonephila inaurata</taxon>
    </lineage>
</organism>
<proteinExistence type="predicted"/>